<feature type="transmembrane region" description="Helical" evidence="2">
    <location>
        <begin position="46"/>
        <end position="66"/>
    </location>
</feature>
<accession>A0ABZ1E376</accession>
<feature type="transmembrane region" description="Helical" evidence="2">
    <location>
        <begin position="129"/>
        <end position="147"/>
    </location>
</feature>
<keyword evidence="4" id="KW-1185">Reference proteome</keyword>
<evidence type="ECO:0000256" key="2">
    <source>
        <dbReference type="SAM" id="Phobius"/>
    </source>
</evidence>
<sequence length="273" mass="28089">MSDKPSPALRARINAFVLCFTLGGAALLVAMQLSEAISLWVSQSALSAPMLLTLAALGFAAVPLARQGKAASFVGWALGFGLGLWAHVGLMALIEPLPGAVSHKFYTLPIGALALGLVLAPGQWLTQRLLPVAALISGGSYAVALKLSDPSSGGDPTIALSGLGLGVWILLCAACLGRIIPPRGTVIGTRIIGSWLIAIAVLYGSLGLIGNRLASPVPADTRPIWKMPASPASPAQPLIQQAIPETLLPQRQIPTGQIPAPDAHSRPELGVQP</sequence>
<keyword evidence="3" id="KW-0614">Plasmid</keyword>
<dbReference type="Proteomes" id="UP001623290">
    <property type="component" value="Plasmid unnamed1"/>
</dbReference>
<feature type="transmembrane region" description="Helical" evidence="2">
    <location>
        <begin position="106"/>
        <end position="122"/>
    </location>
</feature>
<evidence type="ECO:0000256" key="1">
    <source>
        <dbReference type="SAM" id="MobiDB-lite"/>
    </source>
</evidence>
<evidence type="ECO:0000313" key="3">
    <source>
        <dbReference type="EMBL" id="WRY35496.1"/>
    </source>
</evidence>
<keyword evidence="2" id="KW-1133">Transmembrane helix</keyword>
<feature type="transmembrane region" description="Helical" evidence="2">
    <location>
        <begin position="192"/>
        <end position="210"/>
    </location>
</feature>
<keyword evidence="2" id="KW-0812">Transmembrane</keyword>
<feature type="transmembrane region" description="Helical" evidence="2">
    <location>
        <begin position="159"/>
        <end position="180"/>
    </location>
</feature>
<feature type="transmembrane region" description="Helical" evidence="2">
    <location>
        <begin position="73"/>
        <end position="94"/>
    </location>
</feature>
<reference evidence="3 4" key="1">
    <citation type="submission" date="2023-09" db="EMBL/GenBank/DDBJ databases">
        <title>Thioclava shenzhenensis sp. nov., a multidrug resistant bacteria-antagonizing species isolated from coastal seawater.</title>
        <authorList>
            <person name="Long M."/>
        </authorList>
    </citation>
    <scope>NUCLEOTIDE SEQUENCE [LARGE SCALE GENOMIC DNA]</scope>
    <source>
        <strain evidence="3 4">FTW29</strain>
        <plasmid evidence="3 4">unnamed1</plasmid>
    </source>
</reference>
<geneLocation type="plasmid" evidence="3 4">
    <name>unnamed1</name>
</geneLocation>
<protein>
    <submittedName>
        <fullName evidence="3">Uncharacterized protein</fullName>
    </submittedName>
</protein>
<feature type="region of interest" description="Disordered" evidence="1">
    <location>
        <begin position="251"/>
        <end position="273"/>
    </location>
</feature>
<dbReference type="EMBL" id="CP135444">
    <property type="protein sequence ID" value="WRY35496.1"/>
    <property type="molecule type" value="Genomic_DNA"/>
</dbReference>
<name>A0ABZ1E376_9RHOB</name>
<evidence type="ECO:0000313" key="4">
    <source>
        <dbReference type="Proteomes" id="UP001623290"/>
    </source>
</evidence>
<dbReference type="RefSeq" id="WP_330647268.1">
    <property type="nucleotide sequence ID" value="NZ_CP135444.1"/>
</dbReference>
<proteinExistence type="predicted"/>
<organism evidence="3 4">
    <name type="scientific">Thioclava litoralis</name>
    <dbReference type="NCBI Taxonomy" id="3076557"/>
    <lineage>
        <taxon>Bacteria</taxon>
        <taxon>Pseudomonadati</taxon>
        <taxon>Pseudomonadota</taxon>
        <taxon>Alphaproteobacteria</taxon>
        <taxon>Rhodobacterales</taxon>
        <taxon>Paracoccaceae</taxon>
        <taxon>Thioclava</taxon>
    </lineage>
</organism>
<gene>
    <name evidence="3" type="ORF">RPE78_14685</name>
</gene>
<keyword evidence="2" id="KW-0472">Membrane</keyword>